<dbReference type="Proteomes" id="UP000032452">
    <property type="component" value="Unassembled WGS sequence"/>
</dbReference>
<keyword evidence="2" id="KW-0472">Membrane</keyword>
<dbReference type="STRING" id="1618023.UH38_08055"/>
<gene>
    <name evidence="3" type="ORF">UH38_08055</name>
</gene>
<feature type="region of interest" description="Disordered" evidence="1">
    <location>
        <begin position="1"/>
        <end position="22"/>
    </location>
</feature>
<comment type="caution">
    <text evidence="3">The sequence shown here is derived from an EMBL/GenBank/DDBJ whole genome shotgun (WGS) entry which is preliminary data.</text>
</comment>
<accession>A0A0D8ZUE1</accession>
<keyword evidence="2" id="KW-1133">Transmembrane helix</keyword>
<sequence length="114" mass="12790">MTNNKLEQSQLSEIQVDNAPPNNNGNIPDHIFMVWGPIGLILSWAALFLMLSKRGRIARNEIAVNIKSLNQVPCKNCNFFANNPHLKCAIHPSLVLTEKAIDCSDYCQRDRKSA</sequence>
<evidence type="ECO:0000256" key="2">
    <source>
        <dbReference type="SAM" id="Phobius"/>
    </source>
</evidence>
<evidence type="ECO:0000256" key="1">
    <source>
        <dbReference type="SAM" id="MobiDB-lite"/>
    </source>
</evidence>
<organism evidence="3 4">
    <name type="scientific">Aliterella atlantica CENA595</name>
    <dbReference type="NCBI Taxonomy" id="1618023"/>
    <lineage>
        <taxon>Bacteria</taxon>
        <taxon>Bacillati</taxon>
        <taxon>Cyanobacteriota</taxon>
        <taxon>Cyanophyceae</taxon>
        <taxon>Chroococcidiopsidales</taxon>
        <taxon>Aliterellaceae</taxon>
        <taxon>Aliterella</taxon>
    </lineage>
</organism>
<evidence type="ECO:0000313" key="4">
    <source>
        <dbReference type="Proteomes" id="UP000032452"/>
    </source>
</evidence>
<keyword evidence="4" id="KW-1185">Reference proteome</keyword>
<reference evidence="3 4" key="1">
    <citation type="submission" date="2015-02" db="EMBL/GenBank/DDBJ databases">
        <title>Draft genome of a novel marine cyanobacterium (Chroococcales) isolated from South Atlantic Ocean.</title>
        <authorList>
            <person name="Rigonato J."/>
            <person name="Alvarenga D.O."/>
            <person name="Branco L.H."/>
            <person name="Varani A.M."/>
            <person name="Brandini F.P."/>
            <person name="Fiore M.F."/>
        </authorList>
    </citation>
    <scope>NUCLEOTIDE SEQUENCE [LARGE SCALE GENOMIC DNA]</scope>
    <source>
        <strain evidence="3 4">CENA595</strain>
    </source>
</reference>
<keyword evidence="2" id="KW-0812">Transmembrane</keyword>
<dbReference type="EMBL" id="JYON01000006">
    <property type="protein sequence ID" value="KJH72383.1"/>
    <property type="molecule type" value="Genomic_DNA"/>
</dbReference>
<dbReference type="AlphaFoldDB" id="A0A0D8ZUE1"/>
<proteinExistence type="predicted"/>
<evidence type="ECO:0000313" key="3">
    <source>
        <dbReference type="EMBL" id="KJH72383.1"/>
    </source>
</evidence>
<protein>
    <submittedName>
        <fullName evidence="3">Uncharacterized protein</fullName>
    </submittedName>
</protein>
<name>A0A0D8ZUE1_9CYAN</name>
<feature type="transmembrane region" description="Helical" evidence="2">
    <location>
        <begin position="31"/>
        <end position="51"/>
    </location>
</feature>